<protein>
    <recommendedName>
        <fullName evidence="4">Protein HRI1</fullName>
    </recommendedName>
</protein>
<evidence type="ECO:0000313" key="7">
    <source>
        <dbReference type="EMBL" id="KAH7145577.1"/>
    </source>
</evidence>
<keyword evidence="8" id="KW-1185">Reference proteome</keyword>
<keyword evidence="5" id="KW-0963">Cytoplasm</keyword>
<dbReference type="Gene3D" id="2.40.128.320">
    <property type="entry name" value="Protein HRI1, N-terminal domain"/>
    <property type="match status" value="1"/>
</dbReference>
<evidence type="ECO:0000256" key="4">
    <source>
        <dbReference type="ARBA" id="ARBA00017063"/>
    </source>
</evidence>
<accession>A0A9P9J1Q9</accession>
<dbReference type="Pfam" id="PF16815">
    <property type="entry name" value="HRI1"/>
    <property type="match status" value="1"/>
</dbReference>
<dbReference type="Proteomes" id="UP000717696">
    <property type="component" value="Unassembled WGS sequence"/>
</dbReference>
<dbReference type="AlphaFoldDB" id="A0A9P9J1Q9"/>
<proteinExistence type="inferred from homology"/>
<dbReference type="InterPro" id="IPR031818">
    <property type="entry name" value="Hri1"/>
</dbReference>
<comment type="similarity">
    <text evidence="3">Belongs to the HRI1 family.</text>
</comment>
<reference evidence="7" key="1">
    <citation type="journal article" date="2021" name="Nat. Commun.">
        <title>Genetic determinants of endophytism in the Arabidopsis root mycobiome.</title>
        <authorList>
            <person name="Mesny F."/>
            <person name="Miyauchi S."/>
            <person name="Thiergart T."/>
            <person name="Pickel B."/>
            <person name="Atanasova L."/>
            <person name="Karlsson M."/>
            <person name="Huettel B."/>
            <person name="Barry K.W."/>
            <person name="Haridas S."/>
            <person name="Chen C."/>
            <person name="Bauer D."/>
            <person name="Andreopoulos W."/>
            <person name="Pangilinan J."/>
            <person name="LaButti K."/>
            <person name="Riley R."/>
            <person name="Lipzen A."/>
            <person name="Clum A."/>
            <person name="Drula E."/>
            <person name="Henrissat B."/>
            <person name="Kohler A."/>
            <person name="Grigoriev I.V."/>
            <person name="Martin F.M."/>
            <person name="Hacquard S."/>
        </authorList>
    </citation>
    <scope>NUCLEOTIDE SEQUENCE</scope>
    <source>
        <strain evidence="7">MPI-CAGE-AT-0021</strain>
    </source>
</reference>
<dbReference type="OrthoDB" id="4045395at2759"/>
<dbReference type="InterPro" id="IPR038744">
    <property type="entry name" value="Hri1_N"/>
</dbReference>
<comment type="subcellular location">
    <subcellularLocation>
        <location evidence="2">Cytoplasm</location>
    </subcellularLocation>
    <subcellularLocation>
        <location evidence="1">Nucleus</location>
    </subcellularLocation>
</comment>
<evidence type="ECO:0000313" key="8">
    <source>
        <dbReference type="Proteomes" id="UP000717696"/>
    </source>
</evidence>
<evidence type="ECO:0000256" key="2">
    <source>
        <dbReference type="ARBA" id="ARBA00004496"/>
    </source>
</evidence>
<name>A0A9P9J1Q9_9HYPO</name>
<evidence type="ECO:0000256" key="6">
    <source>
        <dbReference type="ARBA" id="ARBA00023242"/>
    </source>
</evidence>
<keyword evidence="6" id="KW-0539">Nucleus</keyword>
<organism evidence="7 8">
    <name type="scientific">Dactylonectria estremocensis</name>
    <dbReference type="NCBI Taxonomy" id="1079267"/>
    <lineage>
        <taxon>Eukaryota</taxon>
        <taxon>Fungi</taxon>
        <taxon>Dikarya</taxon>
        <taxon>Ascomycota</taxon>
        <taxon>Pezizomycotina</taxon>
        <taxon>Sordariomycetes</taxon>
        <taxon>Hypocreomycetidae</taxon>
        <taxon>Hypocreales</taxon>
        <taxon>Nectriaceae</taxon>
        <taxon>Dactylonectria</taxon>
    </lineage>
</organism>
<dbReference type="InterPro" id="IPR043047">
    <property type="entry name" value="Hri1_N_sf"/>
</dbReference>
<dbReference type="GO" id="GO:0005634">
    <property type="term" value="C:nucleus"/>
    <property type="evidence" value="ECO:0007669"/>
    <property type="project" value="UniProtKB-SubCell"/>
</dbReference>
<sequence>MAVRLSTRISIRWDNDAASEPTDTVVLSVGSYFMDLRIKKDDSSIDWAFAGTREILSEAPLHCRWHHVIDSRLSFESDEGKFEKLPNGDDLETGSMPCAEKDNRIMPYEEVWRQIHPALRADRGWILQGELNGTTTFLGCFGGIFFAMKQDKSGVFSVRKEELEDVQGRLQWVLKYQSGDDDLPSLAGTDSVEFAGEGQWKEGDVVTIAGETYRVQALQVSRDRMSKL</sequence>
<dbReference type="CDD" id="cd11692">
    <property type="entry name" value="HRI1_N_like"/>
    <property type="match status" value="1"/>
</dbReference>
<evidence type="ECO:0000256" key="1">
    <source>
        <dbReference type="ARBA" id="ARBA00004123"/>
    </source>
</evidence>
<evidence type="ECO:0000256" key="5">
    <source>
        <dbReference type="ARBA" id="ARBA00022490"/>
    </source>
</evidence>
<comment type="caution">
    <text evidence="7">The sequence shown here is derived from an EMBL/GenBank/DDBJ whole genome shotgun (WGS) entry which is preliminary data.</text>
</comment>
<dbReference type="EMBL" id="JAGMUU010000009">
    <property type="protein sequence ID" value="KAH7145577.1"/>
    <property type="molecule type" value="Genomic_DNA"/>
</dbReference>
<gene>
    <name evidence="7" type="ORF">B0J13DRAFT_501346</name>
</gene>
<dbReference type="GO" id="GO:0005737">
    <property type="term" value="C:cytoplasm"/>
    <property type="evidence" value="ECO:0007669"/>
    <property type="project" value="UniProtKB-SubCell"/>
</dbReference>
<evidence type="ECO:0000256" key="3">
    <source>
        <dbReference type="ARBA" id="ARBA00005229"/>
    </source>
</evidence>